<accession>A0A543FXH7</accession>
<dbReference type="SUPFAM" id="SSF46785">
    <property type="entry name" value="Winged helix' DNA-binding domain"/>
    <property type="match status" value="1"/>
</dbReference>
<feature type="compositionally biased region" description="Acidic residues" evidence="1">
    <location>
        <begin position="1"/>
        <end position="15"/>
    </location>
</feature>
<gene>
    <name evidence="2" type="ORF">FB388_5728</name>
</gene>
<organism evidence="2 3">
    <name type="scientific">Pseudonocardia cypriaca</name>
    <dbReference type="NCBI Taxonomy" id="882449"/>
    <lineage>
        <taxon>Bacteria</taxon>
        <taxon>Bacillati</taxon>
        <taxon>Actinomycetota</taxon>
        <taxon>Actinomycetes</taxon>
        <taxon>Pseudonocardiales</taxon>
        <taxon>Pseudonocardiaceae</taxon>
        <taxon>Pseudonocardia</taxon>
    </lineage>
</organism>
<dbReference type="GO" id="GO:0003677">
    <property type="term" value="F:DNA binding"/>
    <property type="evidence" value="ECO:0007669"/>
    <property type="project" value="UniProtKB-KW"/>
</dbReference>
<dbReference type="EMBL" id="VFPH01000002">
    <property type="protein sequence ID" value="TQM38489.1"/>
    <property type="molecule type" value="Genomic_DNA"/>
</dbReference>
<evidence type="ECO:0000313" key="3">
    <source>
        <dbReference type="Proteomes" id="UP000319818"/>
    </source>
</evidence>
<name>A0A543FXH7_9PSEU</name>
<dbReference type="InterPro" id="IPR036388">
    <property type="entry name" value="WH-like_DNA-bd_sf"/>
</dbReference>
<protein>
    <submittedName>
        <fullName evidence="2">DNA-binding PadR family transcriptional regulator</fullName>
    </submittedName>
</protein>
<dbReference type="Gene3D" id="1.10.10.10">
    <property type="entry name" value="Winged helix-like DNA-binding domain superfamily/Winged helix DNA-binding domain"/>
    <property type="match status" value="1"/>
</dbReference>
<feature type="region of interest" description="Disordered" evidence="1">
    <location>
        <begin position="1"/>
        <end position="27"/>
    </location>
</feature>
<reference evidence="2 3" key="1">
    <citation type="submission" date="2019-06" db="EMBL/GenBank/DDBJ databases">
        <title>Sequencing the genomes of 1000 actinobacteria strains.</title>
        <authorList>
            <person name="Klenk H.-P."/>
        </authorList>
    </citation>
    <scope>NUCLEOTIDE SEQUENCE [LARGE SCALE GENOMIC DNA]</scope>
    <source>
        <strain evidence="2 3">DSM 45511</strain>
    </source>
</reference>
<sequence length="161" mass="17656">MPEPVEPEIMEDDVPDTTGREAQAAPAAAPRRRFGVVKVRDRQHVSLLLLAAATDGPANGYELIDLVRERSGGLFVLSLRPVIHELHRLVNNRLMQVTGHEGARRYSLTPLGERVLATRRREWEAFSHGLDSVLDASGDLDRRGTARVSPARAKGGVAAPR</sequence>
<evidence type="ECO:0000256" key="1">
    <source>
        <dbReference type="SAM" id="MobiDB-lite"/>
    </source>
</evidence>
<proteinExistence type="predicted"/>
<dbReference type="AlphaFoldDB" id="A0A543FXH7"/>
<keyword evidence="2" id="KW-0238">DNA-binding</keyword>
<dbReference type="InterPro" id="IPR036390">
    <property type="entry name" value="WH_DNA-bd_sf"/>
</dbReference>
<keyword evidence="3" id="KW-1185">Reference proteome</keyword>
<evidence type="ECO:0000313" key="2">
    <source>
        <dbReference type="EMBL" id="TQM38489.1"/>
    </source>
</evidence>
<comment type="caution">
    <text evidence="2">The sequence shown here is derived from an EMBL/GenBank/DDBJ whole genome shotgun (WGS) entry which is preliminary data.</text>
</comment>
<dbReference type="Proteomes" id="UP000319818">
    <property type="component" value="Unassembled WGS sequence"/>
</dbReference>